<proteinExistence type="predicted"/>
<keyword evidence="1" id="KW-1133">Transmembrane helix</keyword>
<keyword evidence="1" id="KW-0472">Membrane</keyword>
<feature type="non-terminal residue" evidence="2">
    <location>
        <position position="237"/>
    </location>
</feature>
<name>A0A382TUU7_9ZZZZ</name>
<feature type="non-terminal residue" evidence="2">
    <location>
        <position position="1"/>
    </location>
</feature>
<protein>
    <recommendedName>
        <fullName evidence="3">Glycosyltransferase RgtA/B/C/D-like domain-containing protein</fullName>
    </recommendedName>
</protein>
<accession>A0A382TUU7</accession>
<reference evidence="2" key="1">
    <citation type="submission" date="2018-05" db="EMBL/GenBank/DDBJ databases">
        <authorList>
            <person name="Lanie J.A."/>
            <person name="Ng W.-L."/>
            <person name="Kazmierczak K.M."/>
            <person name="Andrzejewski T.M."/>
            <person name="Davidsen T.M."/>
            <person name="Wayne K.J."/>
            <person name="Tettelin H."/>
            <person name="Glass J.I."/>
            <person name="Rusch D."/>
            <person name="Podicherti R."/>
            <person name="Tsui H.-C.T."/>
            <person name="Winkler M.E."/>
        </authorList>
    </citation>
    <scope>NUCLEOTIDE SEQUENCE</scope>
</reference>
<keyword evidence="1" id="KW-0812">Transmembrane</keyword>
<dbReference type="EMBL" id="UINC01139121">
    <property type="protein sequence ID" value="SVD25475.1"/>
    <property type="molecule type" value="Genomic_DNA"/>
</dbReference>
<gene>
    <name evidence="2" type="ORF">METZ01_LOCUS378329</name>
</gene>
<dbReference type="AlphaFoldDB" id="A0A382TUU7"/>
<evidence type="ECO:0000256" key="1">
    <source>
        <dbReference type="SAM" id="Phobius"/>
    </source>
</evidence>
<evidence type="ECO:0008006" key="3">
    <source>
        <dbReference type="Google" id="ProtNLM"/>
    </source>
</evidence>
<evidence type="ECO:0000313" key="2">
    <source>
        <dbReference type="EMBL" id="SVD25475.1"/>
    </source>
</evidence>
<feature type="transmembrane region" description="Helical" evidence="1">
    <location>
        <begin position="21"/>
        <end position="44"/>
    </location>
</feature>
<feature type="transmembrane region" description="Helical" evidence="1">
    <location>
        <begin position="153"/>
        <end position="172"/>
    </location>
</feature>
<feature type="transmembrane region" description="Helical" evidence="1">
    <location>
        <begin position="184"/>
        <end position="213"/>
    </location>
</feature>
<feature type="transmembrane region" description="Helical" evidence="1">
    <location>
        <begin position="106"/>
        <end position="123"/>
    </location>
</feature>
<organism evidence="2">
    <name type="scientific">marine metagenome</name>
    <dbReference type="NCBI Taxonomy" id="408172"/>
    <lineage>
        <taxon>unclassified sequences</taxon>
        <taxon>metagenomes</taxon>
        <taxon>ecological metagenomes</taxon>
    </lineage>
</organism>
<sequence length="237" mass="24853">VQPFLLLARVVDKESNTRPDLIPALAAAGVLLVVLALLFNPIFFGEEILHADGRTVGEWDQHFAEGSWNSQAGLGGPTGHTPPGFTGLFEALCRLTPDPASNFANYYPPACLFLLGMAAWLCFRQMNCSNLVCGIGAVASALNGVFFSRAVEFSGGLAVAGAALFVAMAMILRQRLDWPGTLIAGLVLGVGILEIGFHGVVLAAAMVVITLALPPAEGANRFAQERLKAIGLIPIAA</sequence>